<dbReference type="CDD" id="cd00303">
    <property type="entry name" value="retropepsin_like"/>
    <property type="match status" value="1"/>
</dbReference>
<dbReference type="AlphaFoldDB" id="A0A2P5WTJ1"/>
<sequence length="281" mass="31473">MRTRFLNVDYLSAFQSPAETLSFLNLPPLHFPPHASNFSDNLLHFDSFLNLPLQTERLPIDAALSNFLSKAIPPFIDVDIRDFKDTRFPSGNASAKFSAEEEATVCTEKEEDNVTCGADKDVRRLDVILFETPEMDTFLDNAHFSEKEIETFYGISEIVNSKLTIREDAFEAMMTTLKEEITKLKGELTIYKAVLGNKGGLNTFFDTGASDLLMSEETAHKLGLKIQNESGWIKTVNSESVPIKGVTKEVDLQLGDWTGKATIRVIPLDDYNFMVGLSLID</sequence>
<dbReference type="Proteomes" id="UP000239757">
    <property type="component" value="Unassembled WGS sequence"/>
</dbReference>
<evidence type="ECO:0000313" key="1">
    <source>
        <dbReference type="EMBL" id="PPR94414.1"/>
    </source>
</evidence>
<protein>
    <submittedName>
        <fullName evidence="1">Uncharacterized protein</fullName>
    </submittedName>
</protein>
<organism evidence="1 2">
    <name type="scientific">Gossypium barbadense</name>
    <name type="common">Sea Island cotton</name>
    <name type="synonym">Hibiscus barbadensis</name>
    <dbReference type="NCBI Taxonomy" id="3634"/>
    <lineage>
        <taxon>Eukaryota</taxon>
        <taxon>Viridiplantae</taxon>
        <taxon>Streptophyta</taxon>
        <taxon>Embryophyta</taxon>
        <taxon>Tracheophyta</taxon>
        <taxon>Spermatophyta</taxon>
        <taxon>Magnoliopsida</taxon>
        <taxon>eudicotyledons</taxon>
        <taxon>Gunneridae</taxon>
        <taxon>Pentapetalae</taxon>
        <taxon>rosids</taxon>
        <taxon>malvids</taxon>
        <taxon>Malvales</taxon>
        <taxon>Malvaceae</taxon>
        <taxon>Malvoideae</taxon>
        <taxon>Gossypium</taxon>
    </lineage>
</organism>
<proteinExistence type="predicted"/>
<dbReference type="InterPro" id="IPR021109">
    <property type="entry name" value="Peptidase_aspartic_dom_sf"/>
</dbReference>
<dbReference type="OrthoDB" id="2018152at2759"/>
<evidence type="ECO:0000313" key="2">
    <source>
        <dbReference type="Proteomes" id="UP000239757"/>
    </source>
</evidence>
<dbReference type="Gene3D" id="2.40.70.10">
    <property type="entry name" value="Acid Proteases"/>
    <property type="match status" value="1"/>
</dbReference>
<dbReference type="PANTHER" id="PTHR35764:SF1">
    <property type="entry name" value="PROTEIN SHORTAGE IN CHIASMATA 1"/>
    <property type="match status" value="1"/>
</dbReference>
<dbReference type="EMBL" id="KZ666544">
    <property type="protein sequence ID" value="PPR94414.1"/>
    <property type="molecule type" value="Genomic_DNA"/>
</dbReference>
<dbReference type="PANTHER" id="PTHR35764">
    <property type="entry name" value="PROTEIN SHORTAGE IN CHIASMATA 1"/>
    <property type="match status" value="1"/>
</dbReference>
<dbReference type="Pfam" id="PF13650">
    <property type="entry name" value="Asp_protease_2"/>
    <property type="match status" value="1"/>
</dbReference>
<dbReference type="SUPFAM" id="SSF50630">
    <property type="entry name" value="Acid proteases"/>
    <property type="match status" value="1"/>
</dbReference>
<name>A0A2P5WTJ1_GOSBA</name>
<reference evidence="1 2" key="1">
    <citation type="submission" date="2015-01" db="EMBL/GenBank/DDBJ databases">
        <title>Genome of allotetraploid Gossypium barbadense reveals genomic plasticity and fiber elongation in cotton evolution.</title>
        <authorList>
            <person name="Chen X."/>
            <person name="Liu X."/>
            <person name="Zhao B."/>
            <person name="Zheng H."/>
            <person name="Hu Y."/>
            <person name="Lu G."/>
            <person name="Yang C."/>
            <person name="Chen J."/>
            <person name="Shan C."/>
            <person name="Zhang L."/>
            <person name="Zhou Y."/>
            <person name="Wang L."/>
            <person name="Guo W."/>
            <person name="Bai Y."/>
            <person name="Ruan J."/>
            <person name="Shangguan X."/>
            <person name="Mao Y."/>
            <person name="Jiang J."/>
            <person name="Zhu Y."/>
            <person name="Lei J."/>
            <person name="Kang H."/>
            <person name="Chen S."/>
            <person name="He X."/>
            <person name="Wang R."/>
            <person name="Wang Y."/>
            <person name="Chen J."/>
            <person name="Wang L."/>
            <person name="Yu S."/>
            <person name="Wang B."/>
            <person name="Wei J."/>
            <person name="Song S."/>
            <person name="Lu X."/>
            <person name="Gao Z."/>
            <person name="Gu W."/>
            <person name="Deng X."/>
            <person name="Ma D."/>
            <person name="Wang S."/>
            <person name="Liang W."/>
            <person name="Fang L."/>
            <person name="Cai C."/>
            <person name="Zhu X."/>
            <person name="Zhou B."/>
            <person name="Zhang Y."/>
            <person name="Chen Z."/>
            <person name="Xu S."/>
            <person name="Zhu R."/>
            <person name="Wang S."/>
            <person name="Zhang T."/>
            <person name="Zhao G."/>
        </authorList>
    </citation>
    <scope>NUCLEOTIDE SEQUENCE [LARGE SCALE GENOMIC DNA]</scope>
    <source>
        <strain evidence="2">cv. Xinhai21</strain>
        <tissue evidence="1">Leaf</tissue>
    </source>
</reference>
<dbReference type="InterPro" id="IPR038824">
    <property type="entry name" value="SHOC1-like"/>
</dbReference>
<gene>
    <name evidence="1" type="ORF">GOBAR_AA26258</name>
</gene>
<dbReference type="GO" id="GO:0000712">
    <property type="term" value="P:resolution of meiotic recombination intermediates"/>
    <property type="evidence" value="ECO:0007669"/>
    <property type="project" value="TreeGrafter"/>
</dbReference>
<accession>A0A2P5WTJ1</accession>